<proteinExistence type="predicted"/>
<accession>A0AA39RJA1</accession>
<reference evidence="1" key="2">
    <citation type="submission" date="2023-06" db="EMBL/GenBank/DDBJ databases">
        <authorList>
            <person name="Swenson N.G."/>
            <person name="Wegrzyn J.L."/>
            <person name="Mcevoy S.L."/>
        </authorList>
    </citation>
    <scope>NUCLEOTIDE SEQUENCE</scope>
    <source>
        <strain evidence="1">NS2018</strain>
        <tissue evidence="1">Leaf</tissue>
    </source>
</reference>
<sequence>MEVVCGSTAVEPPMSPMSPPGGGLDLYGKGDRWLKFRFWRERLACLWALLFKGFLSDEECDCVTTLLIWLRTSLRSQWWQIMSPVRV</sequence>
<protein>
    <submittedName>
        <fullName evidence="1">Uncharacterized protein</fullName>
    </submittedName>
</protein>
<reference evidence="1" key="1">
    <citation type="journal article" date="2022" name="Plant J.">
        <title>Strategies of tolerance reflected in two North American maple genomes.</title>
        <authorList>
            <person name="McEvoy S.L."/>
            <person name="Sezen U.U."/>
            <person name="Trouern-Trend A."/>
            <person name="McMahon S.M."/>
            <person name="Schaberg P.G."/>
            <person name="Yang J."/>
            <person name="Wegrzyn J.L."/>
            <person name="Swenson N.G."/>
        </authorList>
    </citation>
    <scope>NUCLEOTIDE SEQUENCE</scope>
    <source>
        <strain evidence="1">NS2018</strain>
    </source>
</reference>
<evidence type="ECO:0000313" key="1">
    <source>
        <dbReference type="EMBL" id="KAK0573884.1"/>
    </source>
</evidence>
<gene>
    <name evidence="1" type="ORF">LWI29_015020</name>
</gene>
<keyword evidence="2" id="KW-1185">Reference proteome</keyword>
<comment type="caution">
    <text evidence="1">The sequence shown here is derived from an EMBL/GenBank/DDBJ whole genome shotgun (WGS) entry which is preliminary data.</text>
</comment>
<dbReference type="AlphaFoldDB" id="A0AA39RJA1"/>
<dbReference type="EMBL" id="JAUESC010000387">
    <property type="protein sequence ID" value="KAK0573884.1"/>
    <property type="molecule type" value="Genomic_DNA"/>
</dbReference>
<name>A0AA39RJA1_ACESA</name>
<dbReference type="Proteomes" id="UP001168877">
    <property type="component" value="Unassembled WGS sequence"/>
</dbReference>
<evidence type="ECO:0000313" key="2">
    <source>
        <dbReference type="Proteomes" id="UP001168877"/>
    </source>
</evidence>
<organism evidence="1 2">
    <name type="scientific">Acer saccharum</name>
    <name type="common">Sugar maple</name>
    <dbReference type="NCBI Taxonomy" id="4024"/>
    <lineage>
        <taxon>Eukaryota</taxon>
        <taxon>Viridiplantae</taxon>
        <taxon>Streptophyta</taxon>
        <taxon>Embryophyta</taxon>
        <taxon>Tracheophyta</taxon>
        <taxon>Spermatophyta</taxon>
        <taxon>Magnoliopsida</taxon>
        <taxon>eudicotyledons</taxon>
        <taxon>Gunneridae</taxon>
        <taxon>Pentapetalae</taxon>
        <taxon>rosids</taxon>
        <taxon>malvids</taxon>
        <taxon>Sapindales</taxon>
        <taxon>Sapindaceae</taxon>
        <taxon>Hippocastanoideae</taxon>
        <taxon>Acereae</taxon>
        <taxon>Acer</taxon>
    </lineage>
</organism>